<protein>
    <recommendedName>
        <fullName evidence="7">Steroid 5-alpha reductase C-terminal domain-containing protein</fullName>
    </recommendedName>
</protein>
<gene>
    <name evidence="6" type="ORF">SDC9_19127</name>
</gene>
<evidence type="ECO:0000256" key="4">
    <source>
        <dbReference type="ARBA" id="ARBA00023136"/>
    </source>
</evidence>
<feature type="transmembrane region" description="Helical" evidence="5">
    <location>
        <begin position="52"/>
        <end position="70"/>
    </location>
</feature>
<keyword evidence="4 5" id="KW-0472">Membrane</keyword>
<evidence type="ECO:0000313" key="6">
    <source>
        <dbReference type="EMBL" id="MPL73328.1"/>
    </source>
</evidence>
<feature type="transmembrane region" description="Helical" evidence="5">
    <location>
        <begin position="111"/>
        <end position="137"/>
    </location>
</feature>
<dbReference type="PANTHER" id="PTHR12714:SF9">
    <property type="entry name" value="PROTEIN-S-ISOPRENYLCYSTEINE O-METHYLTRANSFERASE"/>
    <property type="match status" value="1"/>
</dbReference>
<dbReference type="Pfam" id="PF04140">
    <property type="entry name" value="ICMT"/>
    <property type="match status" value="1"/>
</dbReference>
<feature type="transmembrane region" description="Helical" evidence="5">
    <location>
        <begin position="20"/>
        <end position="40"/>
    </location>
</feature>
<proteinExistence type="predicted"/>
<comment type="caution">
    <text evidence="6">The sequence shown here is derived from an EMBL/GenBank/DDBJ whole genome shotgun (WGS) entry which is preliminary data.</text>
</comment>
<dbReference type="InterPro" id="IPR007269">
    <property type="entry name" value="ICMT_MeTrfase"/>
</dbReference>
<dbReference type="GO" id="GO:0016020">
    <property type="term" value="C:membrane"/>
    <property type="evidence" value="ECO:0007669"/>
    <property type="project" value="UniProtKB-SubCell"/>
</dbReference>
<reference evidence="6" key="1">
    <citation type="submission" date="2019-08" db="EMBL/GenBank/DDBJ databases">
        <authorList>
            <person name="Kucharzyk K."/>
            <person name="Murdoch R.W."/>
            <person name="Higgins S."/>
            <person name="Loffler F."/>
        </authorList>
    </citation>
    <scope>NUCLEOTIDE SEQUENCE</scope>
</reference>
<dbReference type="EMBL" id="VSSQ01000072">
    <property type="protein sequence ID" value="MPL73328.1"/>
    <property type="molecule type" value="Genomic_DNA"/>
</dbReference>
<dbReference type="PANTHER" id="PTHR12714">
    <property type="entry name" value="PROTEIN-S ISOPRENYLCYSTEINE O-METHYLTRANSFERASE"/>
    <property type="match status" value="1"/>
</dbReference>
<keyword evidence="2 5" id="KW-0812">Transmembrane</keyword>
<dbReference type="GO" id="GO:0004671">
    <property type="term" value="F:protein C-terminal S-isoprenylcysteine carboxyl O-methyltransferase activity"/>
    <property type="evidence" value="ECO:0007669"/>
    <property type="project" value="InterPro"/>
</dbReference>
<evidence type="ECO:0000256" key="2">
    <source>
        <dbReference type="ARBA" id="ARBA00022692"/>
    </source>
</evidence>
<accession>A0A644U244</accession>
<dbReference type="Gene3D" id="1.20.120.1630">
    <property type="match status" value="1"/>
</dbReference>
<evidence type="ECO:0008006" key="7">
    <source>
        <dbReference type="Google" id="ProtNLM"/>
    </source>
</evidence>
<feature type="transmembrane region" description="Helical" evidence="5">
    <location>
        <begin position="194"/>
        <end position="211"/>
    </location>
</feature>
<evidence type="ECO:0000256" key="5">
    <source>
        <dbReference type="SAM" id="Phobius"/>
    </source>
</evidence>
<evidence type="ECO:0000256" key="3">
    <source>
        <dbReference type="ARBA" id="ARBA00022989"/>
    </source>
</evidence>
<keyword evidence="3 5" id="KW-1133">Transmembrane helix</keyword>
<sequence>MALQEDMRKEGNWLFKYRSYLPLFILVIGLALYILKEFNLNFILGQETTYEFIYNFICLGIGLLGLYIRFHVVGYAAENTSGKNTVEQKADTVNSTGFYSIVRHPLYLGNFLMWLSAAMLIANIWFILVFCLVYWVYYERIMYAEETYLRDKFGDSYLNWANTVPTFFSRCKNYRKPSLPFNWMKAIKSEKNSFAALTLIFCLFDIIGQIITQRYNFNYVFIGLSIFSLLMYVVIKILKVRKA</sequence>
<feature type="transmembrane region" description="Helical" evidence="5">
    <location>
        <begin position="217"/>
        <end position="238"/>
    </location>
</feature>
<dbReference type="AlphaFoldDB" id="A0A644U244"/>
<comment type="subcellular location">
    <subcellularLocation>
        <location evidence="1">Membrane</location>
        <topology evidence="1">Multi-pass membrane protein</topology>
    </subcellularLocation>
</comment>
<name>A0A644U244_9ZZZZ</name>
<evidence type="ECO:0000256" key="1">
    <source>
        <dbReference type="ARBA" id="ARBA00004141"/>
    </source>
</evidence>
<organism evidence="6">
    <name type="scientific">bioreactor metagenome</name>
    <dbReference type="NCBI Taxonomy" id="1076179"/>
    <lineage>
        <taxon>unclassified sequences</taxon>
        <taxon>metagenomes</taxon>
        <taxon>ecological metagenomes</taxon>
    </lineage>
</organism>